<sequence>MSIIHNDWDSDSSSVISANFFFQDLPDESAKATKDTTVSISYNTPIIIHNRDNFAFGIKSDSNFPSHASKLSIVLPILDIMIPRRWRNYSSSLTSSDIINQAFLLEDLEVENKVEQAGEDADDEGEEGQEQNDDNRIFSQINSHDYFDEEKTPEVSIIFNDYSYINNTNDKSNNEEPEKSHIILTMIDFDASKDYSANVENSGSTIIADDLNINDTTTDEANNDDSLDSSHTLSRIVERIDSLEFRYRDNIEYSQIDTIDDSNEQVSKDEPTFNNENEDIDKQHTTHSLFLESFLNDFTSELSHITTRESIDCCKEKKTLKVISPYPSPPSSPPPPRSPSRDLFSNSVLDTHNESPAPLQSSIISDVQSTSSSAQSNIITTNISTPPSTSTAAPVSALTSAPIEKSQELSKLMKHVPFIKSNKKKAKTNNIEGWTERYGDLISLNPLMSPEAPETNEIANNPASNGAKVSISNISPHVIINLQEYQFRKIRKVLNDVLSHWWSKEVTNRKKFGHDPLKFTKGENIFARYVRTLKIILFDQPVDDTGENDPVEKPQKFSKPIKAIRSRRSKLMSWMVRNHLQRKNFVLRLEETGCIIVEGKYGDP</sequence>
<accession>A0AAV5QKX0</accession>
<dbReference type="Proteomes" id="UP001360560">
    <property type="component" value="Unassembled WGS sequence"/>
</dbReference>
<evidence type="ECO:0000313" key="3">
    <source>
        <dbReference type="Proteomes" id="UP001360560"/>
    </source>
</evidence>
<feature type="compositionally biased region" description="Pro residues" evidence="1">
    <location>
        <begin position="326"/>
        <end position="338"/>
    </location>
</feature>
<evidence type="ECO:0000256" key="1">
    <source>
        <dbReference type="SAM" id="MobiDB-lite"/>
    </source>
</evidence>
<dbReference type="AlphaFoldDB" id="A0AAV5QKX0"/>
<comment type="caution">
    <text evidence="2">The sequence shown here is derived from an EMBL/GenBank/DDBJ whole genome shotgun (WGS) entry which is preliminary data.</text>
</comment>
<name>A0AAV5QKX0_9ASCO</name>
<feature type="compositionally biased region" description="Acidic residues" evidence="1">
    <location>
        <begin position="117"/>
        <end position="132"/>
    </location>
</feature>
<feature type="region of interest" description="Disordered" evidence="1">
    <location>
        <begin position="322"/>
        <end position="368"/>
    </location>
</feature>
<feature type="region of interest" description="Disordered" evidence="1">
    <location>
        <begin position="115"/>
        <end position="138"/>
    </location>
</feature>
<keyword evidence="3" id="KW-1185">Reference proteome</keyword>
<proteinExistence type="predicted"/>
<dbReference type="RefSeq" id="XP_064852084.1">
    <property type="nucleotide sequence ID" value="XM_064996012.1"/>
</dbReference>
<reference evidence="2 3" key="1">
    <citation type="journal article" date="2023" name="Elife">
        <title>Identification of key yeast species and microbe-microbe interactions impacting larval growth of Drosophila in the wild.</title>
        <authorList>
            <person name="Mure A."/>
            <person name="Sugiura Y."/>
            <person name="Maeda R."/>
            <person name="Honda K."/>
            <person name="Sakurai N."/>
            <person name="Takahashi Y."/>
            <person name="Watada M."/>
            <person name="Katoh T."/>
            <person name="Gotoh A."/>
            <person name="Gotoh Y."/>
            <person name="Taniguchi I."/>
            <person name="Nakamura K."/>
            <person name="Hayashi T."/>
            <person name="Katayama T."/>
            <person name="Uemura T."/>
            <person name="Hattori Y."/>
        </authorList>
    </citation>
    <scope>NUCLEOTIDE SEQUENCE [LARGE SCALE GENOMIC DNA]</scope>
    <source>
        <strain evidence="2 3">SC-9</strain>
    </source>
</reference>
<dbReference type="GeneID" id="90073063"/>
<evidence type="ECO:0000313" key="2">
    <source>
        <dbReference type="EMBL" id="GMM35084.1"/>
    </source>
</evidence>
<dbReference type="EMBL" id="BTFZ01000004">
    <property type="protein sequence ID" value="GMM35084.1"/>
    <property type="molecule type" value="Genomic_DNA"/>
</dbReference>
<organism evidence="2 3">
    <name type="scientific">Saccharomycopsis crataegensis</name>
    <dbReference type="NCBI Taxonomy" id="43959"/>
    <lineage>
        <taxon>Eukaryota</taxon>
        <taxon>Fungi</taxon>
        <taxon>Dikarya</taxon>
        <taxon>Ascomycota</taxon>
        <taxon>Saccharomycotina</taxon>
        <taxon>Saccharomycetes</taxon>
        <taxon>Saccharomycopsidaceae</taxon>
        <taxon>Saccharomycopsis</taxon>
    </lineage>
</organism>
<protein>
    <submittedName>
        <fullName evidence="2">Uncharacterized protein</fullName>
    </submittedName>
</protein>
<feature type="region of interest" description="Disordered" evidence="1">
    <location>
        <begin position="256"/>
        <end position="280"/>
    </location>
</feature>
<gene>
    <name evidence="2" type="ORF">DASC09_024090</name>
</gene>